<dbReference type="InterPro" id="IPR029044">
    <property type="entry name" value="Nucleotide-diphossugar_trans"/>
</dbReference>
<dbReference type="Pfam" id="PF01636">
    <property type="entry name" value="APH"/>
    <property type="match status" value="1"/>
</dbReference>
<organism evidence="2 3">
    <name type="scientific">Pseudomonas kuykendallii</name>
    <dbReference type="NCBI Taxonomy" id="1007099"/>
    <lineage>
        <taxon>Bacteria</taxon>
        <taxon>Pseudomonadati</taxon>
        <taxon>Pseudomonadota</taxon>
        <taxon>Gammaproteobacteria</taxon>
        <taxon>Pseudomonadales</taxon>
        <taxon>Pseudomonadaceae</taxon>
        <taxon>Pseudomonas</taxon>
    </lineage>
</organism>
<gene>
    <name evidence="2" type="ORF">DI599_17260</name>
</gene>
<evidence type="ECO:0000313" key="2">
    <source>
        <dbReference type="EMBL" id="PZP21951.1"/>
    </source>
</evidence>
<accession>A0A2W5CRY2</accession>
<feature type="domain" description="Aminoglycoside phosphotransferase" evidence="1">
    <location>
        <begin position="375"/>
        <end position="429"/>
    </location>
</feature>
<dbReference type="InterPro" id="IPR002575">
    <property type="entry name" value="Aminoglycoside_PTrfase"/>
</dbReference>
<dbReference type="Gene3D" id="3.90.550.10">
    <property type="entry name" value="Spore Coat Polysaccharide Biosynthesis Protein SpsA, Chain A"/>
    <property type="match status" value="1"/>
</dbReference>
<dbReference type="SUPFAM" id="SSF53448">
    <property type="entry name" value="Nucleotide-diphospho-sugar transferases"/>
    <property type="match status" value="1"/>
</dbReference>
<dbReference type="EMBL" id="QFOH01000023">
    <property type="protein sequence ID" value="PZP21951.1"/>
    <property type="molecule type" value="Genomic_DNA"/>
</dbReference>
<proteinExistence type="predicted"/>
<sequence>MSYRVCIPCAGTGSRLGELTRFLNKSLVSIANRPTLSHLIEQFPQDVEFVIALGHKGHLVREYLGLAHPERTFYFASVEPFEGPGSGLGLSLLACREYLLQPFVFTSCDTLVDEAIPAPAENWMGFAEADDTRAYRTVGLENSNVVDICEKGVGEPATHKPYIGLSGIHDFAAFWSAMEQGGATAIETGEAYGLRRLLGYGIKARRFTWHDTGNPHALAVAREHFREPDEPNILDKANEAIWFVGDAVIKFSDDRKFIANRIKRVAELQGYVPQITGVGENMYRYDKVEGRVLSEVVTLPRFRQLLEFSQGFWAAKRLSAEQQSTFDENCLRFYRDKTLERVELFYRTCGKVDGTEAINGVAMPTLSRLLHSVDWNWLAKGLAGRFHGDFHFENIIVTEQERFVFLDWRQDFGGDLSVGDVYYDLAKILHGLIINHELVNLNLYHTDWQADHITFDVHRRQSLVDCERYFEVWLANNGYDVRKVRVLTALIYLNIAPLHHHPYTWLLYSLGKSMLHSELAGAKLGAT</sequence>
<dbReference type="SUPFAM" id="SSF56112">
    <property type="entry name" value="Protein kinase-like (PK-like)"/>
    <property type="match status" value="1"/>
</dbReference>
<comment type="caution">
    <text evidence="2">The sequence shown here is derived from an EMBL/GenBank/DDBJ whole genome shotgun (WGS) entry which is preliminary data.</text>
</comment>
<evidence type="ECO:0000259" key="1">
    <source>
        <dbReference type="Pfam" id="PF01636"/>
    </source>
</evidence>
<name>A0A2W5CRY2_9PSED</name>
<dbReference type="Gene3D" id="3.90.1200.10">
    <property type="match status" value="1"/>
</dbReference>
<dbReference type="Proteomes" id="UP000249198">
    <property type="component" value="Unassembled WGS sequence"/>
</dbReference>
<evidence type="ECO:0000313" key="3">
    <source>
        <dbReference type="Proteomes" id="UP000249198"/>
    </source>
</evidence>
<reference evidence="2 3" key="1">
    <citation type="submission" date="2017-08" db="EMBL/GenBank/DDBJ databases">
        <title>Infants hospitalized years apart are colonized by the same room-sourced microbial strains.</title>
        <authorList>
            <person name="Brooks B."/>
            <person name="Olm M.R."/>
            <person name="Firek B.A."/>
            <person name="Baker R."/>
            <person name="Thomas B.C."/>
            <person name="Morowitz M.J."/>
            <person name="Banfield J.F."/>
        </authorList>
    </citation>
    <scope>NUCLEOTIDE SEQUENCE [LARGE SCALE GENOMIC DNA]</scope>
    <source>
        <strain evidence="2">S2_009_000_R2_77</strain>
    </source>
</reference>
<protein>
    <submittedName>
        <fullName evidence="2">Nucleoside-diphosphate-sugar pyrophosphorylase</fullName>
    </submittedName>
</protein>
<dbReference type="AlphaFoldDB" id="A0A2W5CRY2"/>
<dbReference type="InterPro" id="IPR011009">
    <property type="entry name" value="Kinase-like_dom_sf"/>
</dbReference>